<reference evidence="2 3" key="1">
    <citation type="submission" date="2020-05" db="EMBL/GenBank/DDBJ databases">
        <title>Mucilaginibacter mali sp. nov.</title>
        <authorList>
            <person name="Kim H.S."/>
            <person name="Lee K.C."/>
            <person name="Suh M.K."/>
            <person name="Kim J.-S."/>
            <person name="Han K.-I."/>
            <person name="Eom M.K."/>
            <person name="Shin Y.K."/>
            <person name="Lee J.-S."/>
        </authorList>
    </citation>
    <scope>NUCLEOTIDE SEQUENCE [LARGE SCALE GENOMIC DNA]</scope>
    <source>
        <strain evidence="2 3">G2-14</strain>
    </source>
</reference>
<organism evidence="2 3">
    <name type="scientific">Mucilaginibacter mali</name>
    <dbReference type="NCBI Taxonomy" id="2740462"/>
    <lineage>
        <taxon>Bacteria</taxon>
        <taxon>Pseudomonadati</taxon>
        <taxon>Bacteroidota</taxon>
        <taxon>Sphingobacteriia</taxon>
        <taxon>Sphingobacteriales</taxon>
        <taxon>Sphingobacteriaceae</taxon>
        <taxon>Mucilaginibacter</taxon>
    </lineage>
</organism>
<dbReference type="KEGG" id="mmab:HQ865_02120"/>
<protein>
    <submittedName>
        <fullName evidence="2">Amidohydrolase family protein</fullName>
    </submittedName>
</protein>
<dbReference type="RefSeq" id="WP_173413300.1">
    <property type="nucleotide sequence ID" value="NZ_CP054139.1"/>
</dbReference>
<keyword evidence="3" id="KW-1185">Reference proteome</keyword>
<evidence type="ECO:0000259" key="1">
    <source>
        <dbReference type="Pfam" id="PF07969"/>
    </source>
</evidence>
<dbReference type="PANTHER" id="PTHR22642">
    <property type="entry name" value="IMIDAZOLONEPROPIONASE"/>
    <property type="match status" value="1"/>
</dbReference>
<dbReference type="InterPro" id="IPR013108">
    <property type="entry name" value="Amidohydro_3"/>
</dbReference>
<accession>A0A7D4UBX3</accession>
<dbReference type="SUPFAM" id="SSF51556">
    <property type="entry name" value="Metallo-dependent hydrolases"/>
    <property type="match status" value="1"/>
</dbReference>
<dbReference type="EMBL" id="CP054139">
    <property type="protein sequence ID" value="QKJ28599.1"/>
    <property type="molecule type" value="Genomic_DNA"/>
</dbReference>
<dbReference type="Gene3D" id="3.10.310.70">
    <property type="match status" value="1"/>
</dbReference>
<sequence length="618" mass="68344">MAHHHTHGCTHCACNNPIFEILGETIFSKENREKMTAAAPPKSIFPAEPQATIFTGGIIRPMIGGSTDTVEAIGIANGNVVVSGTELHVKEYMLFHHPFHATKTLSATQTLLPGFIDPHVHIMPTALTTGWLDVGGFNGQDLQADYGMEYVAKVIKGRQNYPVDFIFGKDMDPALMPFIPSLDEAQMELQTIHYDDLDKIDAKTPMFLLSASMHTLYVNSPALKLAFDNNEAIRQKYGTLHEYRQQTKGQLQEEAEMRPALEVLEVKAQLAILSIPAIKYLDELFALANSRGITFLYDAAMTPDYKLGLDAYFDLGYKKIRVGAAQLCLTNQDVDNLPQYTQPSAYGHVYYAHAKLVTDGSNQGLTGYQSEPYCCNPLDNYGLFNFPEAGVPAQIVPPSYEALVTDVVVNKGWPLMIHANGDTAVTFAIEAYQNAVKPGNTVRHRIEHCSLLTNNQIDTMSKLGISPSFLIGHVGYWGYAFSQVIFGKEKVQFLDRCKSTLDKGLRITLHSDNQVTPLGTLRMMEQAITRFMEAGPDDTGNNILNPAECITPEQALVAVTYDAAWQCYADQWVGSLNTGLFADFVILENDPLNLPEDLQMRNITVSETWVGGIPVYTA</sequence>
<dbReference type="AlphaFoldDB" id="A0A7D4UBX3"/>
<dbReference type="Proteomes" id="UP000505355">
    <property type="component" value="Chromosome"/>
</dbReference>
<dbReference type="Pfam" id="PF07969">
    <property type="entry name" value="Amidohydro_3"/>
    <property type="match status" value="1"/>
</dbReference>
<name>A0A7D4UBX3_9SPHI</name>
<dbReference type="InterPro" id="IPR011059">
    <property type="entry name" value="Metal-dep_hydrolase_composite"/>
</dbReference>
<keyword evidence="2" id="KW-0378">Hydrolase</keyword>
<dbReference type="Gene3D" id="2.30.40.10">
    <property type="entry name" value="Urease, subunit C, domain 1"/>
    <property type="match status" value="1"/>
</dbReference>
<proteinExistence type="predicted"/>
<gene>
    <name evidence="2" type="ORF">HQ865_02120</name>
</gene>
<dbReference type="SUPFAM" id="SSF51338">
    <property type="entry name" value="Composite domain of metallo-dependent hydrolases"/>
    <property type="match status" value="1"/>
</dbReference>
<feature type="domain" description="Amidohydrolase 3" evidence="1">
    <location>
        <begin position="110"/>
        <end position="616"/>
    </location>
</feature>
<dbReference type="PANTHER" id="PTHR22642:SF2">
    <property type="entry name" value="PROTEIN LONG AFTER FAR-RED 3"/>
    <property type="match status" value="1"/>
</dbReference>
<evidence type="ECO:0000313" key="3">
    <source>
        <dbReference type="Proteomes" id="UP000505355"/>
    </source>
</evidence>
<evidence type="ECO:0000313" key="2">
    <source>
        <dbReference type="EMBL" id="QKJ28599.1"/>
    </source>
</evidence>
<dbReference type="Gene3D" id="3.20.20.140">
    <property type="entry name" value="Metal-dependent hydrolases"/>
    <property type="match status" value="1"/>
</dbReference>
<dbReference type="GO" id="GO:0016810">
    <property type="term" value="F:hydrolase activity, acting on carbon-nitrogen (but not peptide) bonds"/>
    <property type="evidence" value="ECO:0007669"/>
    <property type="project" value="InterPro"/>
</dbReference>
<dbReference type="InterPro" id="IPR032466">
    <property type="entry name" value="Metal_Hydrolase"/>
</dbReference>